<dbReference type="Proteomes" id="UP001183420">
    <property type="component" value="Unassembled WGS sequence"/>
</dbReference>
<dbReference type="EMBL" id="JAVREM010000044">
    <property type="protein sequence ID" value="MDT0321634.1"/>
    <property type="molecule type" value="Genomic_DNA"/>
</dbReference>
<dbReference type="Pfam" id="PF03752">
    <property type="entry name" value="ALF"/>
    <property type="match status" value="1"/>
</dbReference>
<protein>
    <submittedName>
        <fullName evidence="1">ALF repeat-containing protein</fullName>
    </submittedName>
</protein>
<proteinExistence type="predicted"/>
<comment type="caution">
    <text evidence="1">The sequence shown here is derived from an EMBL/GenBank/DDBJ whole genome shotgun (WGS) entry which is preliminary data.</text>
</comment>
<evidence type="ECO:0000313" key="1">
    <source>
        <dbReference type="EMBL" id="MDT0321634.1"/>
    </source>
</evidence>
<gene>
    <name evidence="1" type="ORF">RNC47_25210</name>
</gene>
<organism evidence="1 2">
    <name type="scientific">Streptomyces millisiae</name>
    <dbReference type="NCBI Taxonomy" id="3075542"/>
    <lineage>
        <taxon>Bacteria</taxon>
        <taxon>Bacillati</taxon>
        <taxon>Actinomycetota</taxon>
        <taxon>Actinomycetes</taxon>
        <taxon>Kitasatosporales</taxon>
        <taxon>Streptomycetaceae</taxon>
        <taxon>Streptomyces</taxon>
    </lineage>
</organism>
<sequence length="63" mass="6809">MTASTDGSATPADETEDRVAVFRILADPTISDALRTAAEQALDNATPESLRYLLEHGRYEVDA</sequence>
<dbReference type="InterPro" id="IPR005506">
    <property type="entry name" value="DUF312_ALF"/>
</dbReference>
<keyword evidence="2" id="KW-1185">Reference proteome</keyword>
<accession>A0ABU2LVM2</accession>
<name>A0ABU2LVM2_9ACTN</name>
<reference evidence="2" key="1">
    <citation type="submission" date="2023-07" db="EMBL/GenBank/DDBJ databases">
        <title>30 novel species of actinomycetes from the DSMZ collection.</title>
        <authorList>
            <person name="Nouioui I."/>
        </authorList>
    </citation>
    <scope>NUCLEOTIDE SEQUENCE [LARGE SCALE GENOMIC DNA]</scope>
    <source>
        <strain evidence="2">DSM 44918</strain>
    </source>
</reference>
<evidence type="ECO:0000313" key="2">
    <source>
        <dbReference type="Proteomes" id="UP001183420"/>
    </source>
</evidence>